<organism evidence="7 8">
    <name type="scientific">Aspergillus terreus</name>
    <dbReference type="NCBI Taxonomy" id="33178"/>
    <lineage>
        <taxon>Eukaryota</taxon>
        <taxon>Fungi</taxon>
        <taxon>Dikarya</taxon>
        <taxon>Ascomycota</taxon>
        <taxon>Pezizomycotina</taxon>
        <taxon>Eurotiomycetes</taxon>
        <taxon>Eurotiomycetidae</taxon>
        <taxon>Eurotiales</taxon>
        <taxon>Aspergillaceae</taxon>
        <taxon>Aspergillus</taxon>
        <taxon>Aspergillus subgen. Circumdati</taxon>
    </lineage>
</organism>
<dbReference type="EMBL" id="BLJY01000001">
    <property type="protein sequence ID" value="GFF11910.1"/>
    <property type="molecule type" value="Genomic_DNA"/>
</dbReference>
<evidence type="ECO:0000256" key="4">
    <source>
        <dbReference type="ARBA" id="ARBA00022970"/>
    </source>
</evidence>
<gene>
    <name evidence="7" type="ORF">ATEIFO6365_0001013000</name>
</gene>
<keyword evidence="2" id="KW-0813">Transport</keyword>
<dbReference type="VEuPathDB" id="FungiDB:ATEG_01114"/>
<comment type="caution">
    <text evidence="7">The sequence shown here is derived from an EMBL/GenBank/DDBJ whole genome shotgun (WGS) entry which is preliminary data.</text>
</comment>
<dbReference type="PANTHER" id="PTHR43341">
    <property type="entry name" value="AMINO ACID PERMEASE"/>
    <property type="match status" value="1"/>
</dbReference>
<dbReference type="OrthoDB" id="3900342at2759"/>
<name>A0A5M3YNU9_ASPTE</name>
<evidence type="ECO:0000313" key="8">
    <source>
        <dbReference type="Proteomes" id="UP000452235"/>
    </source>
</evidence>
<evidence type="ECO:0000256" key="1">
    <source>
        <dbReference type="ARBA" id="ARBA00004141"/>
    </source>
</evidence>
<dbReference type="AlphaFoldDB" id="A0A5M3YNU9"/>
<keyword evidence="4" id="KW-0029">Amino-acid transport</keyword>
<dbReference type="InterPro" id="IPR050524">
    <property type="entry name" value="APC_YAT"/>
</dbReference>
<comment type="subcellular location">
    <subcellularLocation>
        <location evidence="1">Membrane</location>
        <topology evidence="1">Multi-pass membrane protein</topology>
    </subcellularLocation>
</comment>
<dbReference type="PANTHER" id="PTHR43341:SF1">
    <property type="entry name" value="GENERAL AMINO-ACID PERMEASE GAP1"/>
    <property type="match status" value="1"/>
</dbReference>
<evidence type="ECO:0000256" key="3">
    <source>
        <dbReference type="ARBA" id="ARBA00022692"/>
    </source>
</evidence>
<dbReference type="PIRSF" id="PIRSF006060">
    <property type="entry name" value="AA_transporter"/>
    <property type="match status" value="1"/>
</dbReference>
<keyword evidence="6" id="KW-0472">Membrane</keyword>
<dbReference type="Gene3D" id="1.20.1740.10">
    <property type="entry name" value="Amino acid/polyamine transporter I"/>
    <property type="match status" value="1"/>
</dbReference>
<keyword evidence="8" id="KW-1185">Reference proteome</keyword>
<dbReference type="InterPro" id="IPR004841">
    <property type="entry name" value="AA-permease/SLC12A_dom"/>
</dbReference>
<evidence type="ECO:0000256" key="2">
    <source>
        <dbReference type="ARBA" id="ARBA00022448"/>
    </source>
</evidence>
<sequence>MVVAFPVSGNFVDYADRWIDQSVAFGAGFSEWLSYTAVISSEAAFLNILIQYWANQRFPEAASLTIMLVLLSIIFVCPVKVFAQFEYFTSMVKVVLFVFLIVICVAMIGGAGKTGHVHHGSTWTDLPPFKNGFSGFVKCATLAVWGIGDQIPVTTMGGEAQNVRYSLAHASKLVPVRISVVFLLSISMISILVPSDDDRLMGGSGATASPYVIAMNDAGIPVIPHIVNAAILIGVIGNAAEAMYTASRILRAMAHQALIPEIFARVDSQGRPRIALLITGTIGILLTYINLSAGGVETLTWLLSLSTTGVLMNWVIIAWTSFRFHRALELQKDPLLTEPYAWRSFLWPLAPVWLMLTSLFLLAGCVTIGLQPPGRLTTSLVENFFQYIIGALVIMVFTTGYKLIFRTSYRQLRKADHGTGRHTITPDEMNELDRYYSPASSCPADIATLMDLGDYD</sequence>
<keyword evidence="5" id="KW-1133">Transmembrane helix</keyword>
<proteinExistence type="predicted"/>
<reference evidence="7 8" key="1">
    <citation type="submission" date="2020-01" db="EMBL/GenBank/DDBJ databases">
        <title>Aspergillus terreus IFO 6365 whole genome shotgun sequence.</title>
        <authorList>
            <person name="Kanamasa S."/>
            <person name="Takahashi H."/>
        </authorList>
    </citation>
    <scope>NUCLEOTIDE SEQUENCE [LARGE SCALE GENOMIC DNA]</scope>
    <source>
        <strain evidence="7 8">IFO 6365</strain>
    </source>
</reference>
<dbReference type="Pfam" id="PF00324">
    <property type="entry name" value="AA_permease"/>
    <property type="match status" value="1"/>
</dbReference>
<accession>A0A5M3YNU9</accession>
<dbReference type="Proteomes" id="UP000452235">
    <property type="component" value="Unassembled WGS sequence"/>
</dbReference>
<protein>
    <submittedName>
        <fullName evidence="7">Uncharacterized protein</fullName>
    </submittedName>
</protein>
<evidence type="ECO:0000313" key="7">
    <source>
        <dbReference type="EMBL" id="GFF11910.1"/>
    </source>
</evidence>
<dbReference type="GO" id="GO:0016020">
    <property type="term" value="C:membrane"/>
    <property type="evidence" value="ECO:0007669"/>
    <property type="project" value="UniProtKB-SubCell"/>
</dbReference>
<keyword evidence="3" id="KW-0812">Transmembrane</keyword>
<dbReference type="GO" id="GO:0015171">
    <property type="term" value="F:amino acid transmembrane transporter activity"/>
    <property type="evidence" value="ECO:0007669"/>
    <property type="project" value="TreeGrafter"/>
</dbReference>
<evidence type="ECO:0000256" key="5">
    <source>
        <dbReference type="ARBA" id="ARBA00022989"/>
    </source>
</evidence>
<evidence type="ECO:0000256" key="6">
    <source>
        <dbReference type="ARBA" id="ARBA00023136"/>
    </source>
</evidence>